<dbReference type="CDD" id="cd11740">
    <property type="entry name" value="YajQ_like"/>
    <property type="match status" value="1"/>
</dbReference>
<evidence type="ECO:0000313" key="4">
    <source>
        <dbReference type="EMBL" id="SNR70360.1"/>
    </source>
</evidence>
<dbReference type="RefSeq" id="WP_089374741.1">
    <property type="nucleotide sequence ID" value="NZ_FZOA01000002.1"/>
</dbReference>
<dbReference type="InterPro" id="IPR007551">
    <property type="entry name" value="YajQ/Smlt4090-like"/>
</dbReference>
<dbReference type="Gene3D" id="3.30.70.990">
    <property type="entry name" value="YajQ-like, domain 2"/>
    <property type="match status" value="1"/>
</dbReference>
<protein>
    <recommendedName>
        <fullName evidence="3">Nucleotide-binding protein SAMN05192560_0593</fullName>
    </recommendedName>
</protein>
<reference evidence="5" key="1">
    <citation type="submission" date="2017-06" db="EMBL/GenBank/DDBJ databases">
        <authorList>
            <person name="Varghese N."/>
            <person name="Submissions S."/>
        </authorList>
    </citation>
    <scope>NUCLEOTIDE SEQUENCE [LARGE SCALE GENOMIC DNA]</scope>
    <source>
        <strain evidence="5">Ca-68</strain>
    </source>
</reference>
<gene>
    <name evidence="4" type="ORF">SAMN05192560_0593</name>
</gene>
<dbReference type="HAMAP" id="MF_00632">
    <property type="entry name" value="UPF0234"/>
    <property type="match status" value="1"/>
</dbReference>
<dbReference type="GO" id="GO:0005829">
    <property type="term" value="C:cytosol"/>
    <property type="evidence" value="ECO:0007669"/>
    <property type="project" value="TreeGrafter"/>
</dbReference>
<dbReference type="AlphaFoldDB" id="A0A238YH11"/>
<sequence length="164" mass="18003">MPSFDISSEVDMVSLKNAIDVAGRTIGNRYDFKGTSAGVELNEKDQLITLSGDSDFQLDQIKAILLPAMEKKEADSSKRLDHQDVQKVSGNKVKQVLKIKAGIDAELAKKIVKLLKDSGLKVQASIQGDEVRVTGAKRDVLQDAIAQVRKSITDFPLQFGNFRD</sequence>
<evidence type="ECO:0000256" key="3">
    <source>
        <dbReference type="HAMAP-Rule" id="MF_00632"/>
    </source>
</evidence>
<evidence type="ECO:0000256" key="1">
    <source>
        <dbReference type="ARBA" id="ARBA00022741"/>
    </source>
</evidence>
<dbReference type="Gene3D" id="3.30.70.860">
    <property type="match status" value="1"/>
</dbReference>
<evidence type="ECO:0000256" key="2">
    <source>
        <dbReference type="ARBA" id="ARBA00093450"/>
    </source>
</evidence>
<organism evidence="4 5">
    <name type="scientific">Methylobacillus rhizosphaerae</name>
    <dbReference type="NCBI Taxonomy" id="551994"/>
    <lineage>
        <taxon>Bacteria</taxon>
        <taxon>Pseudomonadati</taxon>
        <taxon>Pseudomonadota</taxon>
        <taxon>Betaproteobacteria</taxon>
        <taxon>Nitrosomonadales</taxon>
        <taxon>Methylophilaceae</taxon>
        <taxon>Methylobacillus</taxon>
    </lineage>
</organism>
<dbReference type="EMBL" id="FZOA01000002">
    <property type="protein sequence ID" value="SNR70360.1"/>
    <property type="molecule type" value="Genomic_DNA"/>
</dbReference>
<dbReference type="InterPro" id="IPR036183">
    <property type="entry name" value="YajQ-like_sf"/>
</dbReference>
<keyword evidence="1 3" id="KW-0547">Nucleotide-binding</keyword>
<comment type="similarity">
    <text evidence="2 3">Belongs to the YajQ family.</text>
</comment>
<dbReference type="Proteomes" id="UP000198305">
    <property type="component" value="Unassembled WGS sequence"/>
</dbReference>
<accession>A0A238YH11</accession>
<dbReference type="SUPFAM" id="SSF89963">
    <property type="entry name" value="YajQ-like"/>
    <property type="match status" value="2"/>
</dbReference>
<dbReference type="NCBIfam" id="NF003819">
    <property type="entry name" value="PRK05412.1"/>
    <property type="match status" value="1"/>
</dbReference>
<keyword evidence="5" id="KW-1185">Reference proteome</keyword>
<dbReference type="GO" id="GO:0000166">
    <property type="term" value="F:nucleotide binding"/>
    <property type="evidence" value="ECO:0007669"/>
    <property type="project" value="UniProtKB-UniRule"/>
</dbReference>
<comment type="function">
    <text evidence="3">Nucleotide-binding protein.</text>
</comment>
<name>A0A238YH11_9PROT</name>
<dbReference type="PANTHER" id="PTHR30476:SF0">
    <property type="entry name" value="UPF0234 PROTEIN YAJQ"/>
    <property type="match status" value="1"/>
</dbReference>
<proteinExistence type="inferred from homology"/>
<dbReference type="OrthoDB" id="9801447at2"/>
<dbReference type="InterPro" id="IPR035570">
    <property type="entry name" value="UPF0234_N"/>
</dbReference>
<dbReference type="Pfam" id="PF04461">
    <property type="entry name" value="YajQ"/>
    <property type="match status" value="1"/>
</dbReference>
<dbReference type="PANTHER" id="PTHR30476">
    <property type="entry name" value="UPF0234 PROTEIN YAJQ"/>
    <property type="match status" value="1"/>
</dbReference>
<dbReference type="InterPro" id="IPR035571">
    <property type="entry name" value="UPF0234-like_C"/>
</dbReference>
<evidence type="ECO:0000313" key="5">
    <source>
        <dbReference type="Proteomes" id="UP000198305"/>
    </source>
</evidence>